<feature type="transmembrane region" description="Helical" evidence="2">
    <location>
        <begin position="6"/>
        <end position="28"/>
    </location>
</feature>
<keyword evidence="4" id="KW-1185">Reference proteome</keyword>
<reference evidence="4" key="1">
    <citation type="submission" date="2016-06" db="EMBL/GenBank/DDBJ databases">
        <authorList>
            <person name="Varghese N."/>
            <person name="Submissions Spin"/>
        </authorList>
    </citation>
    <scope>NUCLEOTIDE SEQUENCE [LARGE SCALE GENOMIC DNA]</scope>
    <source>
        <strain evidence="4">DSM 44875</strain>
    </source>
</reference>
<proteinExistence type="predicted"/>
<keyword evidence="2" id="KW-0472">Membrane</keyword>
<dbReference type="Proteomes" id="UP000198243">
    <property type="component" value="Chromosome I"/>
</dbReference>
<feature type="region of interest" description="Disordered" evidence="1">
    <location>
        <begin position="161"/>
        <end position="188"/>
    </location>
</feature>
<dbReference type="AlphaFoldDB" id="A0A1C4XYN1"/>
<dbReference type="EMBL" id="LT607412">
    <property type="protein sequence ID" value="SCF13558.1"/>
    <property type="molecule type" value="Genomic_DNA"/>
</dbReference>
<sequence length="188" mass="20901">MSPEAVSLVTAVIGGLMGGTFVIAGQAVQSRAMRRAEMRARSEDAAMSALKISVEIAEVYSHEGAETTEGYLTRSATMRIDNKKSMLGAQALLIQNPQLRGRIKLGLAVMSWPEAIHQELSGNLHPFYTGSMTINYIIEQVAAYLRSEPLPQVPTYVREWKEAQDKRSREGRGTWIRYDDAREDRAEA</sequence>
<evidence type="ECO:0000313" key="4">
    <source>
        <dbReference type="Proteomes" id="UP000198243"/>
    </source>
</evidence>
<evidence type="ECO:0000313" key="3">
    <source>
        <dbReference type="EMBL" id="SCF13558.1"/>
    </source>
</evidence>
<evidence type="ECO:0000256" key="1">
    <source>
        <dbReference type="SAM" id="MobiDB-lite"/>
    </source>
</evidence>
<evidence type="ECO:0000256" key="2">
    <source>
        <dbReference type="SAM" id="Phobius"/>
    </source>
</evidence>
<name>A0A1C4XYN1_9ACTN</name>
<dbReference type="RefSeq" id="WP_157743306.1">
    <property type="nucleotide sequence ID" value="NZ_LT607412.1"/>
</dbReference>
<keyword evidence="2" id="KW-1133">Transmembrane helix</keyword>
<keyword evidence="2" id="KW-0812">Transmembrane</keyword>
<protein>
    <submittedName>
        <fullName evidence="3">Uncharacterized protein</fullName>
    </submittedName>
</protein>
<gene>
    <name evidence="3" type="ORF">GA0070607_5966</name>
</gene>
<organism evidence="3 4">
    <name type="scientific">Micromonospora coriariae</name>
    <dbReference type="NCBI Taxonomy" id="285665"/>
    <lineage>
        <taxon>Bacteria</taxon>
        <taxon>Bacillati</taxon>
        <taxon>Actinomycetota</taxon>
        <taxon>Actinomycetes</taxon>
        <taxon>Micromonosporales</taxon>
        <taxon>Micromonosporaceae</taxon>
        <taxon>Micromonospora</taxon>
    </lineage>
</organism>
<accession>A0A1C4XYN1</accession>